<dbReference type="AlphaFoldDB" id="A0A7S1VGG4"/>
<gene>
    <name evidence="1" type="ORF">SSP0437_LOCUS7326</name>
</gene>
<name>A0A7S1VGG4_9EUKA</name>
<evidence type="ECO:0000313" key="1">
    <source>
        <dbReference type="EMBL" id="CAD9299155.1"/>
    </source>
</evidence>
<reference evidence="1" key="1">
    <citation type="submission" date="2021-01" db="EMBL/GenBank/DDBJ databases">
        <authorList>
            <person name="Corre E."/>
            <person name="Pelletier E."/>
            <person name="Niang G."/>
            <person name="Scheremetjew M."/>
            <person name="Finn R."/>
            <person name="Kale V."/>
            <person name="Holt S."/>
            <person name="Cochrane G."/>
            <person name="Meng A."/>
            <person name="Brown T."/>
            <person name="Cohen L."/>
        </authorList>
    </citation>
    <scope>NUCLEOTIDE SEQUENCE</scope>
    <source>
        <strain evidence="1">ATCC 50979</strain>
    </source>
</reference>
<organism evidence="1">
    <name type="scientific">Sexangularia sp. CB-2014</name>
    <dbReference type="NCBI Taxonomy" id="1486929"/>
    <lineage>
        <taxon>Eukaryota</taxon>
        <taxon>Amoebozoa</taxon>
        <taxon>Tubulinea</taxon>
        <taxon>Elardia</taxon>
        <taxon>Arcellinida</taxon>
        <taxon>Arcellinida incertae sedis</taxon>
        <taxon>Sexangularia</taxon>
    </lineage>
</organism>
<dbReference type="EMBL" id="HBGL01009438">
    <property type="protein sequence ID" value="CAD9299155.1"/>
    <property type="molecule type" value="Transcribed_RNA"/>
</dbReference>
<sequence length="117" mass="13407">MGWADEVLYLHMMAHHGPQMLRLHGWLGQFSCETTELHNKSLQRTAANAMSKTNQSGQLTKRKLTVLANADKQLDSNLGKRRQYKARRAIDDPGIEVERRKRVKAYHGGAQLKRERA</sequence>
<proteinExistence type="predicted"/>
<accession>A0A7S1VGG4</accession>
<protein>
    <submittedName>
        <fullName evidence="1">Uncharacterized protein</fullName>
    </submittedName>
</protein>